<dbReference type="InterPro" id="IPR050267">
    <property type="entry name" value="Anti-sigma-factor_SerPK"/>
</dbReference>
<evidence type="ECO:0000259" key="1">
    <source>
        <dbReference type="PROSITE" id="PS50801"/>
    </source>
</evidence>
<protein>
    <submittedName>
        <fullName evidence="2">Anti-anti-sigma factor</fullName>
    </submittedName>
</protein>
<dbReference type="SUPFAM" id="SSF52091">
    <property type="entry name" value="SpoIIaa-like"/>
    <property type="match status" value="1"/>
</dbReference>
<gene>
    <name evidence="2" type="ORF">LXN57_05155</name>
</gene>
<evidence type="ECO:0000313" key="2">
    <source>
        <dbReference type="EMBL" id="MCM4076954.1"/>
    </source>
</evidence>
<dbReference type="InterPro" id="IPR002645">
    <property type="entry name" value="STAS_dom"/>
</dbReference>
<dbReference type="PANTHER" id="PTHR35526">
    <property type="entry name" value="ANTI-SIGMA-F FACTOR RSBW-RELATED"/>
    <property type="match status" value="1"/>
</dbReference>
<dbReference type="CDD" id="cd16936">
    <property type="entry name" value="HATPase_RsbW-like"/>
    <property type="match status" value="1"/>
</dbReference>
<accession>A0ABT0XV36</accession>
<dbReference type="EMBL" id="JAMQOL010000006">
    <property type="protein sequence ID" value="MCM4076954.1"/>
    <property type="molecule type" value="Genomic_DNA"/>
</dbReference>
<evidence type="ECO:0000313" key="3">
    <source>
        <dbReference type="Proteomes" id="UP001523216"/>
    </source>
</evidence>
<comment type="caution">
    <text evidence="2">The sequence shown here is derived from an EMBL/GenBank/DDBJ whole genome shotgun (WGS) entry which is preliminary data.</text>
</comment>
<sequence length="264" mass="27788">MASEVRQPVDHGSDYPLVRLTGVLDAATARTVRSALLSVLAEQPEALLVEVSEVTTPAPEAAAMLRELRRDTADWPAAHLALCDPRGASAWPGVGWPVWPDTGAATAELGRPDPDRRHSLALDPVVGAARRSRELITEVCGRWDRHDLAGPACIVVTELVNNVVVHARTAMNVLVAKHGSGISVAVRDHSTHTPTYTGGPVPSTAYGGRGMLLIDSVSERWGNLPLDDGKVVWALLIADDAEAGLARPGEQTGAAAGMTDPAHG</sequence>
<name>A0ABT0XV36_9ACTN</name>
<dbReference type="InterPro" id="IPR036890">
    <property type="entry name" value="HATPase_C_sf"/>
</dbReference>
<keyword evidence="3" id="KW-1185">Reference proteome</keyword>
<dbReference type="PANTHER" id="PTHR35526:SF3">
    <property type="entry name" value="ANTI-SIGMA-F FACTOR RSBW"/>
    <property type="match status" value="1"/>
</dbReference>
<dbReference type="RefSeq" id="WP_251796817.1">
    <property type="nucleotide sequence ID" value="NZ_JAMQOL010000006.1"/>
</dbReference>
<proteinExistence type="predicted"/>
<dbReference type="Proteomes" id="UP001523216">
    <property type="component" value="Unassembled WGS sequence"/>
</dbReference>
<dbReference type="InterPro" id="IPR036513">
    <property type="entry name" value="STAS_dom_sf"/>
</dbReference>
<reference evidence="2 3" key="1">
    <citation type="submission" date="2022-06" db="EMBL/GenBank/DDBJ databases">
        <title>Actinoplanes abujensis sp. nov., isolated from Nigerian arid soil.</title>
        <authorList>
            <person name="Ding P."/>
        </authorList>
    </citation>
    <scope>NUCLEOTIDE SEQUENCE [LARGE SCALE GENOMIC DNA]</scope>
    <source>
        <strain evidence="3">TRM88002</strain>
    </source>
</reference>
<dbReference type="Gene3D" id="3.30.565.10">
    <property type="entry name" value="Histidine kinase-like ATPase, C-terminal domain"/>
    <property type="match status" value="1"/>
</dbReference>
<dbReference type="PROSITE" id="PS50801">
    <property type="entry name" value="STAS"/>
    <property type="match status" value="1"/>
</dbReference>
<feature type="domain" description="STAS" evidence="1">
    <location>
        <begin position="17"/>
        <end position="82"/>
    </location>
</feature>
<dbReference type="Gene3D" id="3.30.750.24">
    <property type="entry name" value="STAS domain"/>
    <property type="match status" value="1"/>
</dbReference>
<organism evidence="2 3">
    <name type="scientific">Paractinoplanes hotanensis</name>
    <dbReference type="NCBI Taxonomy" id="2906497"/>
    <lineage>
        <taxon>Bacteria</taxon>
        <taxon>Bacillati</taxon>
        <taxon>Actinomycetota</taxon>
        <taxon>Actinomycetes</taxon>
        <taxon>Micromonosporales</taxon>
        <taxon>Micromonosporaceae</taxon>
        <taxon>Paractinoplanes</taxon>
    </lineage>
</organism>